<dbReference type="GO" id="GO:0016020">
    <property type="term" value="C:membrane"/>
    <property type="evidence" value="ECO:0007669"/>
    <property type="project" value="InterPro"/>
</dbReference>
<organism evidence="4 5">
    <name type="scientific">Gemmobacter fulvus</name>
    <dbReference type="NCBI Taxonomy" id="2840474"/>
    <lineage>
        <taxon>Bacteria</taxon>
        <taxon>Pseudomonadati</taxon>
        <taxon>Pseudomonadota</taxon>
        <taxon>Alphaproteobacteria</taxon>
        <taxon>Rhodobacterales</taxon>
        <taxon>Paracoccaceae</taxon>
        <taxon>Gemmobacter</taxon>
    </lineage>
</organism>
<comment type="similarity">
    <text evidence="1">Belongs to the MlaA family.</text>
</comment>
<dbReference type="InterPro" id="IPR007428">
    <property type="entry name" value="MlaA"/>
</dbReference>
<keyword evidence="4" id="KW-0449">Lipoprotein</keyword>
<dbReference type="AlphaFoldDB" id="A0A975P8Z3"/>
<protein>
    <submittedName>
        <fullName evidence="4">VacJ family lipoprotein</fullName>
    </submittedName>
</protein>
<name>A0A975P8Z3_9RHOB</name>
<dbReference type="PANTHER" id="PTHR30035:SF3">
    <property type="entry name" value="INTERMEMBRANE PHOSPHOLIPID TRANSPORT SYSTEM LIPOPROTEIN MLAA"/>
    <property type="match status" value="1"/>
</dbReference>
<sequence length="246" mass="26242">MLQKNGKAMVALGLTALALAACAAPPPPSAPYDPYESTNRAFHGFNRGLDRALLRPTAKTYGTLVPVPVRQGVSNFASNLDLPGDVVNGALQGNPERVVQNTFRFAINSTIGLAGLFDPATVLGLTHDKTDFGETLHVWGVGEGPYLEFPGLGPSTTRDAVGTAVDIAANPVSALLPAPEKYYATGAKVGSKLGDRDRYSETIDSVLYDSADSYSQTRLLYLQNRRFELGQETSGGSDDFIDPYED</sequence>
<accession>A0A975P8Z3</accession>
<dbReference type="PROSITE" id="PS51257">
    <property type="entry name" value="PROKAR_LIPOPROTEIN"/>
    <property type="match status" value="1"/>
</dbReference>
<dbReference type="EMBL" id="CP076361">
    <property type="protein sequence ID" value="QWK91587.1"/>
    <property type="molecule type" value="Genomic_DNA"/>
</dbReference>
<dbReference type="RefSeq" id="WP_215503777.1">
    <property type="nucleotide sequence ID" value="NZ_CP076361.1"/>
</dbReference>
<feature type="chain" id="PRO_5037547670" evidence="3">
    <location>
        <begin position="24"/>
        <end position="246"/>
    </location>
</feature>
<dbReference type="GO" id="GO:0120010">
    <property type="term" value="P:intermembrane phospholipid transfer"/>
    <property type="evidence" value="ECO:0007669"/>
    <property type="project" value="TreeGrafter"/>
</dbReference>
<evidence type="ECO:0000313" key="4">
    <source>
        <dbReference type="EMBL" id="QWK91587.1"/>
    </source>
</evidence>
<dbReference type="KEGG" id="gfu:KM031_06830"/>
<evidence type="ECO:0000256" key="2">
    <source>
        <dbReference type="ARBA" id="ARBA00022729"/>
    </source>
</evidence>
<dbReference type="PANTHER" id="PTHR30035">
    <property type="entry name" value="LIPOPROTEIN VACJ-RELATED"/>
    <property type="match status" value="1"/>
</dbReference>
<gene>
    <name evidence="4" type="ORF">KM031_06830</name>
</gene>
<keyword evidence="5" id="KW-1185">Reference proteome</keyword>
<keyword evidence="2 3" id="KW-0732">Signal</keyword>
<feature type="signal peptide" evidence="3">
    <location>
        <begin position="1"/>
        <end position="23"/>
    </location>
</feature>
<evidence type="ECO:0000256" key="3">
    <source>
        <dbReference type="SAM" id="SignalP"/>
    </source>
</evidence>
<evidence type="ECO:0000256" key="1">
    <source>
        <dbReference type="ARBA" id="ARBA00010634"/>
    </source>
</evidence>
<proteinExistence type="inferred from homology"/>
<dbReference type="PRINTS" id="PR01805">
    <property type="entry name" value="VACJLIPOPROT"/>
</dbReference>
<dbReference type="Pfam" id="PF04333">
    <property type="entry name" value="MlaA"/>
    <property type="match status" value="1"/>
</dbReference>
<reference evidence="4" key="1">
    <citation type="submission" date="2021-06" db="EMBL/GenBank/DDBJ databases">
        <title>Direct submission.</title>
        <authorList>
            <person name="Lee C.-S."/>
            <person name="Jin L."/>
        </authorList>
    </citation>
    <scope>NUCLEOTIDE SEQUENCE</scope>
    <source>
        <strain evidence="4">Con5</strain>
    </source>
</reference>
<dbReference type="Proteomes" id="UP000679352">
    <property type="component" value="Chromosome"/>
</dbReference>
<evidence type="ECO:0000313" key="5">
    <source>
        <dbReference type="Proteomes" id="UP000679352"/>
    </source>
</evidence>